<feature type="transmembrane region" description="Helical" evidence="13">
    <location>
        <begin position="447"/>
        <end position="467"/>
    </location>
</feature>
<dbReference type="Gene3D" id="1.10.760.10">
    <property type="entry name" value="Cytochrome c-like domain"/>
    <property type="match status" value="3"/>
</dbReference>
<organism evidence="16 17">
    <name type="scientific">Luteibacter pinisoli</name>
    <dbReference type="NCBI Taxonomy" id="2589080"/>
    <lineage>
        <taxon>Bacteria</taxon>
        <taxon>Pseudomonadati</taxon>
        <taxon>Pseudomonadota</taxon>
        <taxon>Gammaproteobacteria</taxon>
        <taxon>Lysobacterales</taxon>
        <taxon>Rhodanobacteraceae</taxon>
        <taxon>Luteibacter</taxon>
    </lineage>
</organism>
<feature type="binding site" description="covalent" evidence="11">
    <location>
        <position position="192"/>
    </location>
    <ligand>
        <name>heme c</name>
        <dbReference type="ChEBI" id="CHEBI:61717"/>
        <label>2</label>
    </ligand>
</feature>
<name>A0A4Y5Z5U8_9GAMM</name>
<dbReference type="PRINTS" id="PR00605">
    <property type="entry name" value="CYTCHROMECIC"/>
</dbReference>
<evidence type="ECO:0000256" key="6">
    <source>
        <dbReference type="ARBA" id="ARBA00022729"/>
    </source>
</evidence>
<dbReference type="GO" id="GO:0009055">
    <property type="term" value="F:electron transfer activity"/>
    <property type="evidence" value="ECO:0007669"/>
    <property type="project" value="InterPro"/>
</dbReference>
<evidence type="ECO:0000256" key="11">
    <source>
        <dbReference type="PIRSR" id="PIRSR000018-50"/>
    </source>
</evidence>
<dbReference type="EMBL" id="CP041046">
    <property type="protein sequence ID" value="QDE39723.1"/>
    <property type="molecule type" value="Genomic_DNA"/>
</dbReference>
<proteinExistence type="predicted"/>
<keyword evidence="3" id="KW-1003">Cell membrane</keyword>
<dbReference type="InterPro" id="IPR051459">
    <property type="entry name" value="Cytochrome_c-type_DH"/>
</dbReference>
<dbReference type="InterPro" id="IPR036909">
    <property type="entry name" value="Cyt_c-like_dom_sf"/>
</dbReference>
<keyword evidence="6 14" id="KW-0732">Signal</keyword>
<feature type="domain" description="Cytochrome c" evidence="15">
    <location>
        <begin position="177"/>
        <end position="286"/>
    </location>
</feature>
<keyword evidence="8" id="KW-0249">Electron transport</keyword>
<dbReference type="SUPFAM" id="SSF46626">
    <property type="entry name" value="Cytochrome c"/>
    <property type="match status" value="3"/>
</dbReference>
<keyword evidence="9 12" id="KW-0408">Iron</keyword>
<comment type="subcellular location">
    <subcellularLocation>
        <location evidence="1">Cell membrane</location>
    </subcellularLocation>
</comment>
<feature type="chain" id="PRO_5021495761" evidence="14">
    <location>
        <begin position="28"/>
        <end position="474"/>
    </location>
</feature>
<feature type="binding site" description="axial binding residue" evidence="12">
    <location>
        <position position="346"/>
    </location>
    <ligand>
        <name>heme c</name>
        <dbReference type="ChEBI" id="CHEBI:61717"/>
        <label>3</label>
    </ligand>
    <ligandPart>
        <name>Fe</name>
        <dbReference type="ChEBI" id="CHEBI:18248"/>
    </ligandPart>
</feature>
<keyword evidence="17" id="KW-1185">Reference proteome</keyword>
<dbReference type="RefSeq" id="WP_139982717.1">
    <property type="nucleotide sequence ID" value="NZ_CP041046.1"/>
</dbReference>
<evidence type="ECO:0000256" key="5">
    <source>
        <dbReference type="ARBA" id="ARBA00022723"/>
    </source>
</evidence>
<dbReference type="PANTHER" id="PTHR35008:SF8">
    <property type="entry name" value="ALCOHOL DEHYDROGENASE CYTOCHROME C SUBUNIT"/>
    <property type="match status" value="1"/>
</dbReference>
<evidence type="ECO:0000256" key="10">
    <source>
        <dbReference type="ARBA" id="ARBA00023136"/>
    </source>
</evidence>
<accession>A0A4Y5Z5U8</accession>
<dbReference type="GO" id="GO:0005506">
    <property type="term" value="F:iron ion binding"/>
    <property type="evidence" value="ECO:0007669"/>
    <property type="project" value="InterPro"/>
</dbReference>
<dbReference type="Pfam" id="PF00034">
    <property type="entry name" value="Cytochrom_C"/>
    <property type="match status" value="1"/>
</dbReference>
<keyword evidence="13" id="KW-0812">Transmembrane</keyword>
<comment type="cofactor">
    <cofactor evidence="11">
        <name>heme c</name>
        <dbReference type="ChEBI" id="CHEBI:61717"/>
    </cofactor>
    <text evidence="11">Binds 3 heme c groups covalently per subunit.</text>
</comment>
<feature type="binding site" description="covalent" evidence="11">
    <location>
        <position position="345"/>
    </location>
    <ligand>
        <name>heme c</name>
        <dbReference type="ChEBI" id="CHEBI:61717"/>
        <label>3</label>
    </ligand>
</feature>
<reference evidence="16 17" key="1">
    <citation type="submission" date="2019-06" db="EMBL/GenBank/DDBJ databases">
        <title>A complete genome sequence for Luteibacter pinisoli MAH-14.</title>
        <authorList>
            <person name="Baltrus D.A."/>
        </authorList>
    </citation>
    <scope>NUCLEOTIDE SEQUENCE [LARGE SCALE GENOMIC DNA]</scope>
    <source>
        <strain evidence="16 17">MAH-14</strain>
    </source>
</reference>
<feature type="binding site" description="axial binding residue" evidence="12">
    <location>
        <position position="196"/>
    </location>
    <ligand>
        <name>heme c</name>
        <dbReference type="ChEBI" id="CHEBI:61717"/>
        <label>2</label>
    </ligand>
    <ligandPart>
        <name>Fe</name>
        <dbReference type="ChEBI" id="CHEBI:18248"/>
    </ligandPart>
</feature>
<evidence type="ECO:0000256" key="12">
    <source>
        <dbReference type="PIRSR" id="PIRSR000018-51"/>
    </source>
</evidence>
<evidence type="ECO:0000259" key="15">
    <source>
        <dbReference type="PROSITE" id="PS51007"/>
    </source>
</evidence>
<dbReference type="Proteomes" id="UP000316093">
    <property type="component" value="Chromosome"/>
</dbReference>
<evidence type="ECO:0000313" key="16">
    <source>
        <dbReference type="EMBL" id="QDE39723.1"/>
    </source>
</evidence>
<evidence type="ECO:0000313" key="17">
    <source>
        <dbReference type="Proteomes" id="UP000316093"/>
    </source>
</evidence>
<feature type="binding site" description="axial binding residue" evidence="12">
    <location>
        <position position="49"/>
    </location>
    <ligand>
        <name>heme c</name>
        <dbReference type="ChEBI" id="CHEBI:61717"/>
        <label>1</label>
    </ligand>
    <ligandPart>
        <name>Fe</name>
        <dbReference type="ChEBI" id="CHEBI:18248"/>
    </ligandPart>
</feature>
<sequence length="474" mass="50057">MRANLTSRWLGRAAMLLVGAAACSAHAQDSDLIARGKVVATAGDCAACHTSAPAHPYAGGRAIGSPMGNIYASNITPFNGHGIGGYTEQQFADALRKGVNAKGQHLYPAMPYTAYAGISDEDMHALYAYFMQGVKADDNVVPETKLPFPYSMRWTMAAWNLLYLGDGLHPADATDDARVNRGHYLVDTLGHCSSCHSPRTFLMAEDSHAYLAGAKIDGWMAPNITSDPVSGIGAWSEDEIAAYLKTGHVKGKGQAGGGMAEAVEQSLSHLSDDDVHAMAAYLKTVKPIRDPADTKAAFEYAGASAIPALGVREPVRPDGAVDPEALRVATTTDGATRYAGACASCHQPDGGGTQNQYFPSLSHNRAVGMSAPDNLVMAILLGIDRKGADAHVAMPAFGRDLTDEQVAAVATYVEQHFGNPDVHVTADIVAGIRSGGPKPLLLRLTPYLMLGGVVLAALVLWLIVVLIRRRKRAA</sequence>
<feature type="domain" description="Cytochrome c" evidence="15">
    <location>
        <begin position="329"/>
        <end position="417"/>
    </location>
</feature>
<feature type="binding site" description="covalent" evidence="11">
    <location>
        <position position="48"/>
    </location>
    <ligand>
        <name>heme c</name>
        <dbReference type="ChEBI" id="CHEBI:61717"/>
        <label>1</label>
    </ligand>
</feature>
<dbReference type="PIRSF" id="PIRSF000018">
    <property type="entry name" value="Mb_ADH_cyt_c"/>
    <property type="match status" value="1"/>
</dbReference>
<dbReference type="GO" id="GO:0020037">
    <property type="term" value="F:heme binding"/>
    <property type="evidence" value="ECO:0007669"/>
    <property type="project" value="InterPro"/>
</dbReference>
<dbReference type="Pfam" id="PF13442">
    <property type="entry name" value="Cytochrome_CBB3"/>
    <property type="match status" value="1"/>
</dbReference>
<evidence type="ECO:0000256" key="1">
    <source>
        <dbReference type="ARBA" id="ARBA00004236"/>
    </source>
</evidence>
<protein>
    <submittedName>
        <fullName evidence="16">C-type cytochrome</fullName>
    </submittedName>
</protein>
<feature type="binding site" description="covalent" evidence="11">
    <location>
        <position position="195"/>
    </location>
    <ligand>
        <name>heme c</name>
        <dbReference type="ChEBI" id="CHEBI:61717"/>
        <label>2</label>
    </ligand>
</feature>
<keyword evidence="4 11" id="KW-0349">Heme</keyword>
<dbReference type="GO" id="GO:0016614">
    <property type="term" value="F:oxidoreductase activity, acting on CH-OH group of donors"/>
    <property type="evidence" value="ECO:0007669"/>
    <property type="project" value="InterPro"/>
</dbReference>
<feature type="binding site" description="covalent" evidence="11">
    <location>
        <position position="342"/>
    </location>
    <ligand>
        <name>heme c</name>
        <dbReference type="ChEBI" id="CHEBI:61717"/>
        <label>3</label>
    </ligand>
</feature>
<evidence type="ECO:0000256" key="13">
    <source>
        <dbReference type="SAM" id="Phobius"/>
    </source>
</evidence>
<evidence type="ECO:0000256" key="8">
    <source>
        <dbReference type="ARBA" id="ARBA00022982"/>
    </source>
</evidence>
<dbReference type="InterPro" id="IPR008168">
    <property type="entry name" value="Cyt_C_IC"/>
</dbReference>
<feature type="domain" description="Cytochrome c" evidence="15">
    <location>
        <begin position="31"/>
        <end position="134"/>
    </location>
</feature>
<dbReference type="InterPro" id="IPR009056">
    <property type="entry name" value="Cyt_c-like_dom"/>
</dbReference>
<evidence type="ECO:0000256" key="14">
    <source>
        <dbReference type="SAM" id="SignalP"/>
    </source>
</evidence>
<dbReference type="PROSITE" id="PS51257">
    <property type="entry name" value="PROKAR_LIPOPROTEIN"/>
    <property type="match status" value="1"/>
</dbReference>
<keyword evidence="7" id="KW-0677">Repeat</keyword>
<dbReference type="KEGG" id="lpy:FIV34_11165"/>
<dbReference type="AlphaFoldDB" id="A0A4Y5Z5U8"/>
<evidence type="ECO:0000256" key="2">
    <source>
        <dbReference type="ARBA" id="ARBA00022448"/>
    </source>
</evidence>
<keyword evidence="5 12" id="KW-0479">Metal-binding</keyword>
<dbReference type="PANTHER" id="PTHR35008">
    <property type="entry name" value="BLL4482 PROTEIN-RELATED"/>
    <property type="match status" value="1"/>
</dbReference>
<evidence type="ECO:0000256" key="7">
    <source>
        <dbReference type="ARBA" id="ARBA00022737"/>
    </source>
</evidence>
<dbReference type="OrthoDB" id="9811281at2"/>
<dbReference type="GO" id="GO:0005886">
    <property type="term" value="C:plasma membrane"/>
    <property type="evidence" value="ECO:0007669"/>
    <property type="project" value="UniProtKB-SubCell"/>
</dbReference>
<evidence type="ECO:0000256" key="9">
    <source>
        <dbReference type="ARBA" id="ARBA00023004"/>
    </source>
</evidence>
<dbReference type="InterPro" id="IPR014353">
    <property type="entry name" value="Membr-bd_ADH_cyt_c"/>
</dbReference>
<evidence type="ECO:0000256" key="3">
    <source>
        <dbReference type="ARBA" id="ARBA00022475"/>
    </source>
</evidence>
<feature type="signal peptide" evidence="14">
    <location>
        <begin position="1"/>
        <end position="27"/>
    </location>
</feature>
<keyword evidence="13" id="KW-1133">Transmembrane helix</keyword>
<feature type="binding site" description="covalent" evidence="11">
    <location>
        <position position="45"/>
    </location>
    <ligand>
        <name>heme c</name>
        <dbReference type="ChEBI" id="CHEBI:61717"/>
        <label>1</label>
    </ligand>
</feature>
<keyword evidence="10 13" id="KW-0472">Membrane</keyword>
<gene>
    <name evidence="16" type="ORF">FIV34_11165</name>
</gene>
<keyword evidence="2" id="KW-0813">Transport</keyword>
<dbReference type="PROSITE" id="PS51007">
    <property type="entry name" value="CYTC"/>
    <property type="match status" value="3"/>
</dbReference>
<evidence type="ECO:0000256" key="4">
    <source>
        <dbReference type="ARBA" id="ARBA00022617"/>
    </source>
</evidence>